<keyword evidence="14" id="KW-1185">Reference proteome</keyword>
<evidence type="ECO:0000259" key="12">
    <source>
        <dbReference type="PROSITE" id="PS50110"/>
    </source>
</evidence>
<evidence type="ECO:0000256" key="7">
    <source>
        <dbReference type="PROSITE-ProRule" id="PRU00169"/>
    </source>
</evidence>
<feature type="domain" description="Histidine kinase" evidence="11">
    <location>
        <begin position="861"/>
        <end position="1078"/>
    </location>
</feature>
<dbReference type="Gene3D" id="2.130.10.10">
    <property type="entry name" value="YVTN repeat-like/Quinoprotein amine dehydrogenase"/>
    <property type="match status" value="3"/>
</dbReference>
<evidence type="ECO:0000256" key="3">
    <source>
        <dbReference type="ARBA" id="ARBA00022553"/>
    </source>
</evidence>
<dbReference type="SMART" id="SM00342">
    <property type="entry name" value="HTH_ARAC"/>
    <property type="match status" value="1"/>
</dbReference>
<dbReference type="InterPro" id="IPR001789">
    <property type="entry name" value="Sig_transdc_resp-reg_receiver"/>
</dbReference>
<dbReference type="Proteomes" id="UP001597469">
    <property type="component" value="Unassembled WGS sequence"/>
</dbReference>
<dbReference type="InterPro" id="IPR003661">
    <property type="entry name" value="HisK_dim/P_dom"/>
</dbReference>
<evidence type="ECO:0000256" key="2">
    <source>
        <dbReference type="ARBA" id="ARBA00012438"/>
    </source>
</evidence>
<dbReference type="InterPro" id="IPR036890">
    <property type="entry name" value="HATPase_C_sf"/>
</dbReference>
<gene>
    <name evidence="13" type="ORF">ACFSUS_18515</name>
</gene>
<dbReference type="GO" id="GO:0005524">
    <property type="term" value="F:ATP binding"/>
    <property type="evidence" value="ECO:0007669"/>
    <property type="project" value="UniProtKB-KW"/>
</dbReference>
<dbReference type="Gene3D" id="1.10.10.60">
    <property type="entry name" value="Homeodomain-like"/>
    <property type="match status" value="1"/>
</dbReference>
<feature type="domain" description="HTH araC/xylS-type" evidence="10">
    <location>
        <begin position="1280"/>
        <end position="1379"/>
    </location>
</feature>
<dbReference type="PROSITE" id="PS50109">
    <property type="entry name" value="HIS_KIN"/>
    <property type="match status" value="1"/>
</dbReference>
<evidence type="ECO:0000313" key="14">
    <source>
        <dbReference type="Proteomes" id="UP001597469"/>
    </source>
</evidence>
<protein>
    <recommendedName>
        <fullName evidence="2">histidine kinase</fullName>
        <ecNumber evidence="2">2.7.13.3</ecNumber>
    </recommendedName>
</protein>
<dbReference type="InterPro" id="IPR018060">
    <property type="entry name" value="HTH_AraC"/>
</dbReference>
<dbReference type="InterPro" id="IPR004358">
    <property type="entry name" value="Sig_transdc_His_kin-like_C"/>
</dbReference>
<feature type="chain" id="PRO_5047070062" description="histidine kinase" evidence="9">
    <location>
        <begin position="17"/>
        <end position="1394"/>
    </location>
</feature>
<dbReference type="SUPFAM" id="SSF52172">
    <property type="entry name" value="CheY-like"/>
    <property type="match status" value="1"/>
</dbReference>
<dbReference type="Pfam" id="PF07494">
    <property type="entry name" value="Reg_prop"/>
    <property type="match status" value="2"/>
</dbReference>
<proteinExistence type="predicted"/>
<dbReference type="Gene3D" id="3.30.565.10">
    <property type="entry name" value="Histidine kinase-like ATPase, C-terminal domain"/>
    <property type="match status" value="1"/>
</dbReference>
<feature type="signal peptide" evidence="9">
    <location>
        <begin position="1"/>
        <end position="16"/>
    </location>
</feature>
<evidence type="ECO:0000256" key="1">
    <source>
        <dbReference type="ARBA" id="ARBA00000085"/>
    </source>
</evidence>
<keyword evidence="6" id="KW-0804">Transcription</keyword>
<dbReference type="PROSITE" id="PS00041">
    <property type="entry name" value="HTH_ARAC_FAMILY_1"/>
    <property type="match status" value="1"/>
</dbReference>
<dbReference type="Gene3D" id="1.10.287.130">
    <property type="match status" value="1"/>
</dbReference>
<dbReference type="InterPro" id="IPR005467">
    <property type="entry name" value="His_kinase_dom"/>
</dbReference>
<dbReference type="InterPro" id="IPR018062">
    <property type="entry name" value="HTH_AraC-typ_CS"/>
</dbReference>
<feature type="domain" description="Response regulatory" evidence="12">
    <location>
        <begin position="1125"/>
        <end position="1240"/>
    </location>
</feature>
<keyword evidence="13" id="KW-0547">Nucleotide-binding</keyword>
<dbReference type="CDD" id="cd00082">
    <property type="entry name" value="HisKA"/>
    <property type="match status" value="1"/>
</dbReference>
<evidence type="ECO:0000256" key="5">
    <source>
        <dbReference type="ARBA" id="ARBA00023125"/>
    </source>
</evidence>
<dbReference type="RefSeq" id="WP_381525233.1">
    <property type="nucleotide sequence ID" value="NZ_JBHULN010000012.1"/>
</dbReference>
<dbReference type="Pfam" id="PF07495">
    <property type="entry name" value="Y_Y_Y"/>
    <property type="match status" value="1"/>
</dbReference>
<dbReference type="InterPro" id="IPR011123">
    <property type="entry name" value="Y_Y_Y"/>
</dbReference>
<evidence type="ECO:0000256" key="6">
    <source>
        <dbReference type="ARBA" id="ARBA00023163"/>
    </source>
</evidence>
<keyword evidence="8" id="KW-0175">Coiled coil</keyword>
<dbReference type="SMART" id="SM00448">
    <property type="entry name" value="REC"/>
    <property type="match status" value="1"/>
</dbReference>
<dbReference type="Gene3D" id="3.40.50.2300">
    <property type="match status" value="1"/>
</dbReference>
<comment type="caution">
    <text evidence="13">The sequence shown here is derived from an EMBL/GenBank/DDBJ whole genome shotgun (WGS) entry which is preliminary data.</text>
</comment>
<dbReference type="SMART" id="SM00388">
    <property type="entry name" value="HisKA"/>
    <property type="match status" value="1"/>
</dbReference>
<evidence type="ECO:0000259" key="11">
    <source>
        <dbReference type="PROSITE" id="PS50109"/>
    </source>
</evidence>
<organism evidence="13 14">
    <name type="scientific">Spirosoma soli</name>
    <dbReference type="NCBI Taxonomy" id="1770529"/>
    <lineage>
        <taxon>Bacteria</taxon>
        <taxon>Pseudomonadati</taxon>
        <taxon>Bacteroidota</taxon>
        <taxon>Cytophagia</taxon>
        <taxon>Cytophagales</taxon>
        <taxon>Cytophagaceae</taxon>
        <taxon>Spirosoma</taxon>
    </lineage>
</organism>
<dbReference type="SUPFAM" id="SSF46689">
    <property type="entry name" value="Homeodomain-like"/>
    <property type="match status" value="1"/>
</dbReference>
<dbReference type="Pfam" id="PF02518">
    <property type="entry name" value="HATPase_c"/>
    <property type="match status" value="1"/>
</dbReference>
<name>A0ABW5M8B2_9BACT</name>
<dbReference type="InterPro" id="IPR015943">
    <property type="entry name" value="WD40/YVTN_repeat-like_dom_sf"/>
</dbReference>
<dbReference type="PROSITE" id="PS01124">
    <property type="entry name" value="HTH_ARAC_FAMILY_2"/>
    <property type="match status" value="1"/>
</dbReference>
<accession>A0ABW5M8B2</accession>
<evidence type="ECO:0000256" key="9">
    <source>
        <dbReference type="SAM" id="SignalP"/>
    </source>
</evidence>
<reference evidence="14" key="1">
    <citation type="journal article" date="2019" name="Int. J. Syst. Evol. Microbiol.">
        <title>The Global Catalogue of Microorganisms (GCM) 10K type strain sequencing project: providing services to taxonomists for standard genome sequencing and annotation.</title>
        <authorList>
            <consortium name="The Broad Institute Genomics Platform"/>
            <consortium name="The Broad Institute Genome Sequencing Center for Infectious Disease"/>
            <person name="Wu L."/>
            <person name="Ma J."/>
        </authorList>
    </citation>
    <scope>NUCLEOTIDE SEQUENCE [LARGE SCALE GENOMIC DNA]</scope>
    <source>
        <strain evidence="14">KCTC 42805</strain>
    </source>
</reference>
<sequence length="1394" mass="155410">MRVLYLLIFFPLFLFAQPTQRTTKGWKELTISDGLSQGMIYDLKQDQNGFVWVATKDGLNRYDGHNFTVFTHDPYNEYSLSDNACSALLIDSRGRLWVGTLNQGLNLYDAQTQRFYHIDISDRQSTNAGNYEVRLLAEDPEGNIWVNTDQDKLFKITLPTELKTSFPKVVNFTSQATFQQITLAGMATNATAHHIQFETDGRAIVGTTYGMCLFNWRHMTGMQAINRPPGLSQKDWSLVDDAGAGEYWFSAMNTYIHSWRGATHKAIHLPSQTTSVLVKLLDANTVAIATLEYLWLMSPAQLLAQESLTPQNAFTAMPPDMYGLRTMTKDKTGLIWVGTAGYGLRVFNPKVKQFKTYLPNTSLAYLTQDQQGRSYARYSSTYGRIDEVTNKLVPFLNGIRQSNDYHVDFLMQSKAGDFWVSTIDFGVAGKFHQLLRYSSKGALLNHYPLPAQTAFGINQNQTLEDKAGQLWIGATNGKLLRFDPVTESFTVFSYSHLLPQRGAEIETSALYFDQTGTLWIGTPRGLVRADHPQTKPSFSLYKNSPADRQSLSNDVVSSMVDDPYEPLRYLWVSTKGGGLERLDKHARSASAGQFRHFTEAQGLPNKVVYGILVDAFKNLWMSTNRGLAQFNPRTFAFRNFTKADGLQDDEFNTGSFVKGASGKLLFGGINGLTEFNPRDVAGKTTPPQAHIVGLKINNEPVTVGSPDGILSQSIERIPAIDLSYDQNGVTLEFAVMDFTNPAKNRYRYRLKGIDDNWVAGGTNRFANYAQLPDGNYTLQMMGSSDGQSWSKPVELQIRVHPPLYRTWWAYLFYAIIIGVSGWQLYRVQTQRLLLEQRLVYEQKEASRLSELDGLKTQFFTNISHEFRTPLTLILGPLTDLTKRLPGEPLLALMERNGQRLLSLINQLLDLSKLEAGQLKAEPDWGDMAAFFRTLAASFSSLADSRQIGFTFSQNRQECPARFDRDKLEKIVSNLLANAFKFTPAGNEVRMSVHYVHSSSSSHVQLTIEDTGIGIAAEHVGHIFERFYQADGRSNRAYEGTGIGLALVHELVKVLGGNIDVTSTEGVGTTFIVTLPLEAREEASRESVPVTAKVGSPAVVSFGEGLDSQPEEPAASGAIRDGAENLLLIIDDNADIRAYLKSIFAADYQILEASDGVDGLEKATASLPDLVICDLMMPRLDGFGFCKVLKSQEATSHIPVVMLTAKATVEDRIEGFELGADDYLTKPFNRAEMQARVRNLVQQRQRLFQRLTALTSQDSVDVEPGASAEPTLLKAEQEFIDRLGAVVLQHIDQADFTVEMLAENVNLSRTQLHRKLRAVANLTATSFIRNIRLAKATELLSNGEENVSQVAYAVGFDNLSYFAKVFQERYGVLPSQYSRTSHGRVNPDRTTVSSA</sequence>
<dbReference type="InterPro" id="IPR011110">
    <property type="entry name" value="Reg_prop"/>
</dbReference>
<dbReference type="SMART" id="SM00387">
    <property type="entry name" value="HATPase_c"/>
    <property type="match status" value="1"/>
</dbReference>
<dbReference type="InterPro" id="IPR009057">
    <property type="entry name" value="Homeodomain-like_sf"/>
</dbReference>
<dbReference type="PRINTS" id="PR00344">
    <property type="entry name" value="BCTRLSENSOR"/>
</dbReference>
<dbReference type="PROSITE" id="PS50110">
    <property type="entry name" value="RESPONSE_REGULATORY"/>
    <property type="match status" value="1"/>
</dbReference>
<dbReference type="InterPro" id="IPR036097">
    <property type="entry name" value="HisK_dim/P_sf"/>
</dbReference>
<dbReference type="Pfam" id="PF00072">
    <property type="entry name" value="Response_reg"/>
    <property type="match status" value="1"/>
</dbReference>
<feature type="coiled-coil region" evidence="8">
    <location>
        <begin position="1229"/>
        <end position="1256"/>
    </location>
</feature>
<evidence type="ECO:0000259" key="10">
    <source>
        <dbReference type="PROSITE" id="PS01124"/>
    </source>
</evidence>
<keyword evidence="3 7" id="KW-0597">Phosphoprotein</keyword>
<dbReference type="Pfam" id="PF00512">
    <property type="entry name" value="HisKA"/>
    <property type="match status" value="1"/>
</dbReference>
<keyword evidence="5" id="KW-0238">DNA-binding</keyword>
<dbReference type="InterPro" id="IPR011006">
    <property type="entry name" value="CheY-like_superfamily"/>
</dbReference>
<dbReference type="EMBL" id="JBHULN010000012">
    <property type="protein sequence ID" value="MFD2572639.1"/>
    <property type="molecule type" value="Genomic_DNA"/>
</dbReference>
<dbReference type="Gene3D" id="2.60.40.10">
    <property type="entry name" value="Immunoglobulins"/>
    <property type="match status" value="1"/>
</dbReference>
<comment type="catalytic activity">
    <reaction evidence="1">
        <text>ATP + protein L-histidine = ADP + protein N-phospho-L-histidine.</text>
        <dbReference type="EC" id="2.7.13.3"/>
    </reaction>
</comment>
<dbReference type="SUPFAM" id="SSF63829">
    <property type="entry name" value="Calcium-dependent phosphotriesterase"/>
    <property type="match status" value="2"/>
</dbReference>
<dbReference type="PANTHER" id="PTHR43547:SF2">
    <property type="entry name" value="HYBRID SIGNAL TRANSDUCTION HISTIDINE KINASE C"/>
    <property type="match status" value="1"/>
</dbReference>
<dbReference type="SUPFAM" id="SSF47384">
    <property type="entry name" value="Homodimeric domain of signal transducing histidine kinase"/>
    <property type="match status" value="1"/>
</dbReference>
<evidence type="ECO:0000256" key="4">
    <source>
        <dbReference type="ARBA" id="ARBA00023015"/>
    </source>
</evidence>
<dbReference type="SUPFAM" id="SSF55874">
    <property type="entry name" value="ATPase domain of HSP90 chaperone/DNA topoisomerase II/histidine kinase"/>
    <property type="match status" value="1"/>
</dbReference>
<dbReference type="CDD" id="cd17574">
    <property type="entry name" value="REC_OmpR"/>
    <property type="match status" value="1"/>
</dbReference>
<keyword evidence="4" id="KW-0805">Transcription regulation</keyword>
<dbReference type="InterPro" id="IPR013783">
    <property type="entry name" value="Ig-like_fold"/>
</dbReference>
<keyword evidence="13" id="KW-0067">ATP-binding</keyword>
<dbReference type="EC" id="2.7.13.3" evidence="2"/>
<evidence type="ECO:0000256" key="8">
    <source>
        <dbReference type="SAM" id="Coils"/>
    </source>
</evidence>
<keyword evidence="9" id="KW-0732">Signal</keyword>
<dbReference type="PANTHER" id="PTHR43547">
    <property type="entry name" value="TWO-COMPONENT HISTIDINE KINASE"/>
    <property type="match status" value="1"/>
</dbReference>
<evidence type="ECO:0000313" key="13">
    <source>
        <dbReference type="EMBL" id="MFD2572639.1"/>
    </source>
</evidence>
<dbReference type="Pfam" id="PF12833">
    <property type="entry name" value="HTH_18"/>
    <property type="match status" value="1"/>
</dbReference>
<feature type="modified residue" description="4-aspartylphosphate" evidence="7">
    <location>
        <position position="1173"/>
    </location>
</feature>
<dbReference type="InterPro" id="IPR003594">
    <property type="entry name" value="HATPase_dom"/>
</dbReference>